<feature type="region of interest" description="Disordered" evidence="1">
    <location>
        <begin position="1"/>
        <end position="35"/>
    </location>
</feature>
<reference evidence="2 3" key="1">
    <citation type="journal article" date="2018" name="PLoS ONE">
        <title>The draft genome of Kipferlia bialata reveals reductive genome evolution in fornicate parasites.</title>
        <authorList>
            <person name="Tanifuji G."/>
            <person name="Takabayashi S."/>
            <person name="Kume K."/>
            <person name="Takagi M."/>
            <person name="Nakayama T."/>
            <person name="Kamikawa R."/>
            <person name="Inagaki Y."/>
            <person name="Hashimoto T."/>
        </authorList>
    </citation>
    <scope>NUCLEOTIDE SEQUENCE [LARGE SCALE GENOMIC DNA]</scope>
    <source>
        <strain evidence="2">NY0173</strain>
    </source>
</reference>
<dbReference type="AlphaFoldDB" id="A0A9K3D1B0"/>
<proteinExistence type="predicted"/>
<dbReference type="EMBL" id="BDIP01002380">
    <property type="protein sequence ID" value="GIQ86211.1"/>
    <property type="molecule type" value="Genomic_DNA"/>
</dbReference>
<evidence type="ECO:0000313" key="3">
    <source>
        <dbReference type="Proteomes" id="UP000265618"/>
    </source>
</evidence>
<dbReference type="Proteomes" id="UP000265618">
    <property type="component" value="Unassembled WGS sequence"/>
</dbReference>
<comment type="caution">
    <text evidence="2">The sequence shown here is derived from an EMBL/GenBank/DDBJ whole genome shotgun (WGS) entry which is preliminary data.</text>
</comment>
<organism evidence="2 3">
    <name type="scientific">Kipferlia bialata</name>
    <dbReference type="NCBI Taxonomy" id="797122"/>
    <lineage>
        <taxon>Eukaryota</taxon>
        <taxon>Metamonada</taxon>
        <taxon>Carpediemonas-like organisms</taxon>
        <taxon>Kipferlia</taxon>
    </lineage>
</organism>
<keyword evidence="3" id="KW-1185">Reference proteome</keyword>
<accession>A0A9K3D1B0</accession>
<sequence length="516" mass="54590">MSETPASLSGGEKPTGPEEIVGPTPGPAHTGNMPLLLPDKPIEFVAYPKAEGEQISHIEDGMRWLEQQTEWDILTGLMGEGEGEGEGEGVSGLRDAILLSADRYFPLTLAILTESGSETHQVLEEAMLGEIVTESLSLPSSETESLSHANLCPALASLLCMRQICILARENAPRLLVAGALAPLGALMMPGSNHRMEVRCLSARVASAMFNTSPQALNDILGLENMRETAVFAAASAMAMLQSLYPGITVPPADQTLSDLYHRCAASVSSLVYLSASGIGVADKLCSPVGAKVLSDIAVPLLWTASSVSRSFVVNGIIPAASSAINAFPDVYVVVEMAMRVLAASTDRIVMSHDAIAEDGTVIPTTEKPIMMVYKHAAAAVRAVCARMKAFFDMAANPSQGKVPRIAPVLLNGATVAVLCLLHAGGTCNQQDKLCKVAVESGIAPILARTVSGIQQQNKDEGMEGDEMRRLTVPGSMGHLLQMLMSHPFSRDAMVKQLAKVGININPTQRGMVTKK</sequence>
<protein>
    <submittedName>
        <fullName evidence="2">Uncharacterized protein</fullName>
    </submittedName>
</protein>
<name>A0A9K3D1B0_9EUKA</name>
<evidence type="ECO:0000313" key="2">
    <source>
        <dbReference type="EMBL" id="GIQ86211.1"/>
    </source>
</evidence>
<gene>
    <name evidence="2" type="ORF">KIPB_008021</name>
</gene>
<evidence type="ECO:0000256" key="1">
    <source>
        <dbReference type="SAM" id="MobiDB-lite"/>
    </source>
</evidence>